<name>A0A1D3D9D2_9EIME</name>
<dbReference type="InParanoid" id="A0A1D3D9D2"/>
<dbReference type="Proteomes" id="UP000095192">
    <property type="component" value="Unassembled WGS sequence"/>
</dbReference>
<dbReference type="VEuPathDB" id="ToxoDB:cyc_03852"/>
<dbReference type="EMBL" id="JROU02000195">
    <property type="protein sequence ID" value="OEH80077.1"/>
    <property type="molecule type" value="Genomic_DNA"/>
</dbReference>
<evidence type="ECO:0000313" key="3">
    <source>
        <dbReference type="Proteomes" id="UP000095192"/>
    </source>
</evidence>
<keyword evidence="3" id="KW-1185">Reference proteome</keyword>
<evidence type="ECO:0000256" key="1">
    <source>
        <dbReference type="SAM" id="MobiDB-lite"/>
    </source>
</evidence>
<sequence>MSTEDTERRDEIKKEEEKAVGVRKKLKELEQEEQQLEVSFVVGQDEEAQLEHEEEEETNPKETEEAFRQVVLRGLKGTGPTDRGALKTRKSRFRNFAPLQPLMSPGRTFE</sequence>
<feature type="compositionally biased region" description="Acidic residues" evidence="1">
    <location>
        <begin position="44"/>
        <end position="57"/>
    </location>
</feature>
<evidence type="ECO:0000313" key="2">
    <source>
        <dbReference type="EMBL" id="OEH80077.1"/>
    </source>
</evidence>
<feature type="region of interest" description="Disordered" evidence="1">
    <location>
        <begin position="1"/>
        <end position="21"/>
    </location>
</feature>
<comment type="caution">
    <text evidence="2">The sequence shown here is derived from an EMBL/GenBank/DDBJ whole genome shotgun (WGS) entry which is preliminary data.</text>
</comment>
<dbReference type="AlphaFoldDB" id="A0A1D3D9D2"/>
<gene>
    <name evidence="2" type="ORF">cyc_03852</name>
</gene>
<reference evidence="2 3" key="1">
    <citation type="journal article" date="2016" name="BMC Genomics">
        <title>Comparative genomics reveals Cyclospora cayetanensis possesses coccidia-like metabolism and invasion components but unique surface antigens.</title>
        <authorList>
            <person name="Liu S."/>
            <person name="Wang L."/>
            <person name="Zheng H."/>
            <person name="Xu Z."/>
            <person name="Roellig D.M."/>
            <person name="Li N."/>
            <person name="Frace M.A."/>
            <person name="Tang K."/>
            <person name="Arrowood M.J."/>
            <person name="Moss D.M."/>
            <person name="Zhang L."/>
            <person name="Feng Y."/>
            <person name="Xiao L."/>
        </authorList>
    </citation>
    <scope>NUCLEOTIDE SEQUENCE [LARGE SCALE GENOMIC DNA]</scope>
    <source>
        <strain evidence="2 3">CHN_HEN01</strain>
    </source>
</reference>
<feature type="compositionally biased region" description="Basic and acidic residues" evidence="1">
    <location>
        <begin position="1"/>
        <end position="20"/>
    </location>
</feature>
<protein>
    <submittedName>
        <fullName evidence="2">Uncharacterized protein</fullName>
    </submittedName>
</protein>
<organism evidence="2 3">
    <name type="scientific">Cyclospora cayetanensis</name>
    <dbReference type="NCBI Taxonomy" id="88456"/>
    <lineage>
        <taxon>Eukaryota</taxon>
        <taxon>Sar</taxon>
        <taxon>Alveolata</taxon>
        <taxon>Apicomplexa</taxon>
        <taxon>Conoidasida</taxon>
        <taxon>Coccidia</taxon>
        <taxon>Eucoccidiorida</taxon>
        <taxon>Eimeriorina</taxon>
        <taxon>Eimeriidae</taxon>
        <taxon>Cyclospora</taxon>
    </lineage>
</organism>
<feature type="region of interest" description="Disordered" evidence="1">
    <location>
        <begin position="44"/>
        <end position="64"/>
    </location>
</feature>
<proteinExistence type="predicted"/>
<accession>A0A1D3D9D2</accession>